<feature type="region of interest" description="Disordered" evidence="2">
    <location>
        <begin position="1"/>
        <end position="41"/>
    </location>
</feature>
<protein>
    <submittedName>
        <fullName evidence="3">Uncharacterized protein</fullName>
    </submittedName>
</protein>
<proteinExistence type="predicted"/>
<reference evidence="3" key="1">
    <citation type="journal article" date="2020" name="Stud. Mycol.">
        <title>101 Dothideomycetes genomes: a test case for predicting lifestyles and emergence of pathogens.</title>
        <authorList>
            <person name="Haridas S."/>
            <person name="Albert R."/>
            <person name="Binder M."/>
            <person name="Bloem J."/>
            <person name="Labutti K."/>
            <person name="Salamov A."/>
            <person name="Andreopoulos B."/>
            <person name="Baker S."/>
            <person name="Barry K."/>
            <person name="Bills G."/>
            <person name="Bluhm B."/>
            <person name="Cannon C."/>
            <person name="Castanera R."/>
            <person name="Culley D."/>
            <person name="Daum C."/>
            <person name="Ezra D."/>
            <person name="Gonzalez J."/>
            <person name="Henrissat B."/>
            <person name="Kuo A."/>
            <person name="Liang C."/>
            <person name="Lipzen A."/>
            <person name="Lutzoni F."/>
            <person name="Magnuson J."/>
            <person name="Mondo S."/>
            <person name="Nolan M."/>
            <person name="Ohm R."/>
            <person name="Pangilinan J."/>
            <person name="Park H.-J."/>
            <person name="Ramirez L."/>
            <person name="Alfaro M."/>
            <person name="Sun H."/>
            <person name="Tritt A."/>
            <person name="Yoshinaga Y."/>
            <person name="Zwiers L.-H."/>
            <person name="Turgeon B."/>
            <person name="Goodwin S."/>
            <person name="Spatafora J."/>
            <person name="Crous P."/>
            <person name="Grigoriev I."/>
        </authorList>
    </citation>
    <scope>NUCLEOTIDE SEQUENCE</scope>
    <source>
        <strain evidence="3">CBS 119687</strain>
    </source>
</reference>
<dbReference type="RefSeq" id="XP_033520903.1">
    <property type="nucleotide sequence ID" value="XM_033673036.1"/>
</dbReference>
<feature type="compositionally biased region" description="Polar residues" evidence="2">
    <location>
        <begin position="1"/>
        <end position="11"/>
    </location>
</feature>
<feature type="coiled-coil region" evidence="1">
    <location>
        <begin position="269"/>
        <end position="296"/>
    </location>
</feature>
<sequence length="440" mass="50019">MSHNPQNGDSSGDSHTRPSADVRTSVAAFTGMEAEVPVAEELDASRHAASDGSTLTPRHTAAQPRSNVDTLVNNQKDQTSGRTLPIQMYGENLAERDTAAFDKPKCLMIGTTITCGICVNTGRVLNSLKDHQGNCHMCSDINGLFALERRIHENDLQDANQAWQAQIDAIRAETEKLNEVIQTLKERENATEVELRQLEERCARDLEDADRQWRAYCTGLLSRLEDLEHDNQYHTDLINRKEAELRQERKAMSKQQCWQDYITTHKESMEKQRVRLAELESVNETLQSRLNILDSEAKQKPKYSNELGSVTQALQPHFSTTTKQFERENHEYETDAGDDNQACQTHIDGLNKELVTTHLSMQTQNPAEEHFQTECKAKNDYIDELRAKTKEAEVKGKELDKLLEARKKTLRALKDELRGSQPLQEFTFKETKKGRKGGKK</sequence>
<keyword evidence="1" id="KW-0175">Coiled coil</keyword>
<gene>
    <name evidence="3" type="ORF">P153DRAFT_433648</name>
</gene>
<accession>A0A6A6A798</accession>
<organism evidence="3 4">
    <name type="scientific">Dothidotthia symphoricarpi CBS 119687</name>
    <dbReference type="NCBI Taxonomy" id="1392245"/>
    <lineage>
        <taxon>Eukaryota</taxon>
        <taxon>Fungi</taxon>
        <taxon>Dikarya</taxon>
        <taxon>Ascomycota</taxon>
        <taxon>Pezizomycotina</taxon>
        <taxon>Dothideomycetes</taxon>
        <taxon>Pleosporomycetidae</taxon>
        <taxon>Pleosporales</taxon>
        <taxon>Dothidotthiaceae</taxon>
        <taxon>Dothidotthia</taxon>
    </lineage>
</organism>
<name>A0A6A6A798_9PLEO</name>
<dbReference type="GeneID" id="54413468"/>
<evidence type="ECO:0000256" key="1">
    <source>
        <dbReference type="SAM" id="Coils"/>
    </source>
</evidence>
<evidence type="ECO:0000313" key="3">
    <source>
        <dbReference type="EMBL" id="KAF2126511.1"/>
    </source>
</evidence>
<feature type="region of interest" description="Disordered" evidence="2">
    <location>
        <begin position="419"/>
        <end position="440"/>
    </location>
</feature>
<keyword evidence="4" id="KW-1185">Reference proteome</keyword>
<feature type="coiled-coil region" evidence="1">
    <location>
        <begin position="153"/>
        <end position="244"/>
    </location>
</feature>
<dbReference type="AlphaFoldDB" id="A0A6A6A798"/>
<dbReference type="Proteomes" id="UP000799771">
    <property type="component" value="Unassembled WGS sequence"/>
</dbReference>
<evidence type="ECO:0000313" key="4">
    <source>
        <dbReference type="Proteomes" id="UP000799771"/>
    </source>
</evidence>
<evidence type="ECO:0000256" key="2">
    <source>
        <dbReference type="SAM" id="MobiDB-lite"/>
    </source>
</evidence>
<feature type="compositionally biased region" description="Polar residues" evidence="2">
    <location>
        <begin position="51"/>
        <end position="65"/>
    </location>
</feature>
<feature type="region of interest" description="Disordered" evidence="2">
    <location>
        <begin position="46"/>
        <end position="65"/>
    </location>
</feature>
<dbReference type="EMBL" id="ML977513">
    <property type="protein sequence ID" value="KAF2126511.1"/>
    <property type="molecule type" value="Genomic_DNA"/>
</dbReference>